<accession>A0A5A7QVZ8</accession>
<evidence type="ECO:0000256" key="1">
    <source>
        <dbReference type="SAM" id="MobiDB-lite"/>
    </source>
</evidence>
<reference evidence="3" key="1">
    <citation type="journal article" date="2019" name="Curr. Biol.">
        <title>Genome Sequence of Striga asiatica Provides Insight into the Evolution of Plant Parasitism.</title>
        <authorList>
            <person name="Yoshida S."/>
            <person name="Kim S."/>
            <person name="Wafula E.K."/>
            <person name="Tanskanen J."/>
            <person name="Kim Y.M."/>
            <person name="Honaas L."/>
            <person name="Yang Z."/>
            <person name="Spallek T."/>
            <person name="Conn C.E."/>
            <person name="Ichihashi Y."/>
            <person name="Cheong K."/>
            <person name="Cui S."/>
            <person name="Der J.P."/>
            <person name="Gundlach H."/>
            <person name="Jiao Y."/>
            <person name="Hori C."/>
            <person name="Ishida J.K."/>
            <person name="Kasahara H."/>
            <person name="Kiba T."/>
            <person name="Kim M.S."/>
            <person name="Koo N."/>
            <person name="Laohavisit A."/>
            <person name="Lee Y.H."/>
            <person name="Lumba S."/>
            <person name="McCourt P."/>
            <person name="Mortimer J.C."/>
            <person name="Mutuku J.M."/>
            <person name="Nomura T."/>
            <person name="Sasaki-Sekimoto Y."/>
            <person name="Seto Y."/>
            <person name="Wang Y."/>
            <person name="Wakatake T."/>
            <person name="Sakakibara H."/>
            <person name="Demura T."/>
            <person name="Yamaguchi S."/>
            <person name="Yoneyama K."/>
            <person name="Manabe R.I."/>
            <person name="Nelson D.C."/>
            <person name="Schulman A.H."/>
            <person name="Timko M.P."/>
            <person name="dePamphilis C.W."/>
            <person name="Choi D."/>
            <person name="Shirasu K."/>
        </authorList>
    </citation>
    <scope>NUCLEOTIDE SEQUENCE [LARGE SCALE GENOMIC DNA]</scope>
    <source>
        <strain evidence="3">cv. UVA1</strain>
    </source>
</reference>
<protein>
    <submittedName>
        <fullName evidence="2">Urease accessory protein UreG</fullName>
    </submittedName>
</protein>
<gene>
    <name evidence="2" type="ORF">STAS_26316</name>
</gene>
<feature type="compositionally biased region" description="Basic and acidic residues" evidence="1">
    <location>
        <begin position="30"/>
        <end position="44"/>
    </location>
</feature>
<organism evidence="2 3">
    <name type="scientific">Striga asiatica</name>
    <name type="common">Asiatic witchweed</name>
    <name type="synonym">Buchnera asiatica</name>
    <dbReference type="NCBI Taxonomy" id="4170"/>
    <lineage>
        <taxon>Eukaryota</taxon>
        <taxon>Viridiplantae</taxon>
        <taxon>Streptophyta</taxon>
        <taxon>Embryophyta</taxon>
        <taxon>Tracheophyta</taxon>
        <taxon>Spermatophyta</taxon>
        <taxon>Magnoliopsida</taxon>
        <taxon>eudicotyledons</taxon>
        <taxon>Gunneridae</taxon>
        <taxon>Pentapetalae</taxon>
        <taxon>asterids</taxon>
        <taxon>lamiids</taxon>
        <taxon>Lamiales</taxon>
        <taxon>Orobanchaceae</taxon>
        <taxon>Buchnereae</taxon>
        <taxon>Striga</taxon>
    </lineage>
</organism>
<dbReference type="EMBL" id="BKCP01008415">
    <property type="protein sequence ID" value="GER49092.1"/>
    <property type="molecule type" value="Genomic_DNA"/>
</dbReference>
<proteinExistence type="predicted"/>
<name>A0A5A7QVZ8_STRAF</name>
<comment type="caution">
    <text evidence="2">The sequence shown here is derived from an EMBL/GenBank/DDBJ whole genome shotgun (WGS) entry which is preliminary data.</text>
</comment>
<keyword evidence="3" id="KW-1185">Reference proteome</keyword>
<dbReference type="AlphaFoldDB" id="A0A5A7QVZ8"/>
<feature type="region of interest" description="Disordered" evidence="1">
    <location>
        <begin position="30"/>
        <end position="79"/>
    </location>
</feature>
<dbReference type="Proteomes" id="UP000325081">
    <property type="component" value="Unassembled WGS sequence"/>
</dbReference>
<evidence type="ECO:0000313" key="3">
    <source>
        <dbReference type="Proteomes" id="UP000325081"/>
    </source>
</evidence>
<sequence length="112" mass="11883">MATGRVDKVFGASTDYSTFGIYGSELGKKDSNRRVKRGDGEGRGARARCGRRGTEQHRRPAKGHSQPSPPMDYAWREAGGDDDALALNPAWKTDGILSVDSGGGGVSPSDMV</sequence>
<evidence type="ECO:0000313" key="2">
    <source>
        <dbReference type="EMBL" id="GER49092.1"/>
    </source>
</evidence>